<keyword evidence="3" id="KW-1185">Reference proteome</keyword>
<dbReference type="AlphaFoldDB" id="A0AA86TT96"/>
<name>A0AA86TT96_9EUKA</name>
<gene>
    <name evidence="1" type="ORF">HINF_LOCUS15511</name>
    <name evidence="2" type="ORF">HINF_LOCUS3321</name>
</gene>
<dbReference type="EMBL" id="CAXDID020000006">
    <property type="protein sequence ID" value="CAL5975416.1"/>
    <property type="molecule type" value="Genomic_DNA"/>
</dbReference>
<sequence>MQQDKQLQNLSPRLASAKQYAQIQKSYNQNQQAHINQEIKPRIFSARSIKDRSYYSKDSTEVSKLDQLLLDEKQQQQLQKVEQLKQRLLSASKRIDWQSSELSPIPISTKIRE</sequence>
<reference evidence="1" key="1">
    <citation type="submission" date="2023-06" db="EMBL/GenBank/DDBJ databases">
        <authorList>
            <person name="Kurt Z."/>
        </authorList>
    </citation>
    <scope>NUCLEOTIDE SEQUENCE</scope>
</reference>
<protein>
    <submittedName>
        <fullName evidence="2">Hypothetical_protein</fullName>
    </submittedName>
</protein>
<organism evidence="1">
    <name type="scientific">Hexamita inflata</name>
    <dbReference type="NCBI Taxonomy" id="28002"/>
    <lineage>
        <taxon>Eukaryota</taxon>
        <taxon>Metamonada</taxon>
        <taxon>Diplomonadida</taxon>
        <taxon>Hexamitidae</taxon>
        <taxon>Hexamitinae</taxon>
        <taxon>Hexamita</taxon>
    </lineage>
</organism>
<dbReference type="Proteomes" id="UP001642409">
    <property type="component" value="Unassembled WGS sequence"/>
</dbReference>
<reference evidence="2 3" key="2">
    <citation type="submission" date="2024-07" db="EMBL/GenBank/DDBJ databases">
        <authorList>
            <person name="Akdeniz Z."/>
        </authorList>
    </citation>
    <scope>NUCLEOTIDE SEQUENCE [LARGE SCALE GENOMIC DNA]</scope>
</reference>
<dbReference type="EMBL" id="CATOUU010000386">
    <property type="protein sequence ID" value="CAI9927866.1"/>
    <property type="molecule type" value="Genomic_DNA"/>
</dbReference>
<evidence type="ECO:0000313" key="3">
    <source>
        <dbReference type="Proteomes" id="UP001642409"/>
    </source>
</evidence>
<evidence type="ECO:0000313" key="2">
    <source>
        <dbReference type="EMBL" id="CAL5975416.1"/>
    </source>
</evidence>
<comment type="caution">
    <text evidence="1">The sequence shown here is derived from an EMBL/GenBank/DDBJ whole genome shotgun (WGS) entry which is preliminary data.</text>
</comment>
<accession>A0AA86TT96</accession>
<proteinExistence type="predicted"/>
<evidence type="ECO:0000313" key="1">
    <source>
        <dbReference type="EMBL" id="CAI9927866.1"/>
    </source>
</evidence>